<comment type="pathway">
    <text evidence="6">Carbohydrate metabolism; D-ribose degradation; D-ribose 5-phosphate from beta-D-ribopyranose: step 1/2.</text>
</comment>
<evidence type="ECO:0000256" key="6">
    <source>
        <dbReference type="HAMAP-Rule" id="MF_01661"/>
    </source>
</evidence>
<comment type="caution">
    <text evidence="7">The sequence shown here is derived from an EMBL/GenBank/DDBJ whole genome shotgun (WGS) entry which is preliminary data.</text>
</comment>
<dbReference type="SUPFAM" id="SSF102546">
    <property type="entry name" value="RbsD-like"/>
    <property type="match status" value="1"/>
</dbReference>
<protein>
    <recommendedName>
        <fullName evidence="2 6">D-ribose pyranase</fullName>
        <ecNumber evidence="2 6">5.4.99.62</ecNumber>
    </recommendedName>
</protein>
<dbReference type="GO" id="GO:0062193">
    <property type="term" value="F:D-ribose pyranase activity"/>
    <property type="evidence" value="ECO:0007669"/>
    <property type="project" value="UniProtKB-EC"/>
</dbReference>
<evidence type="ECO:0000256" key="1">
    <source>
        <dbReference type="ARBA" id="ARBA00000223"/>
    </source>
</evidence>
<gene>
    <name evidence="6 7" type="primary">rbsD</name>
    <name evidence="7" type="ORF">ACFSUF_16965</name>
</gene>
<feature type="binding site" evidence="6">
    <location>
        <position position="28"/>
    </location>
    <ligand>
        <name>substrate</name>
    </ligand>
</feature>
<dbReference type="NCBIfam" id="NF008761">
    <property type="entry name" value="PRK11797.1"/>
    <property type="match status" value="1"/>
</dbReference>
<evidence type="ECO:0000256" key="3">
    <source>
        <dbReference type="ARBA" id="ARBA00022490"/>
    </source>
</evidence>
<comment type="catalytic activity">
    <reaction evidence="1 6">
        <text>beta-D-ribopyranose = beta-D-ribofuranose</text>
        <dbReference type="Rhea" id="RHEA:25432"/>
        <dbReference type="ChEBI" id="CHEBI:27476"/>
        <dbReference type="ChEBI" id="CHEBI:47002"/>
        <dbReference type="EC" id="5.4.99.62"/>
    </reaction>
</comment>
<keyword evidence="8" id="KW-1185">Reference proteome</keyword>
<dbReference type="Proteomes" id="UP001597541">
    <property type="component" value="Unassembled WGS sequence"/>
</dbReference>
<dbReference type="RefSeq" id="WP_377604598.1">
    <property type="nucleotide sequence ID" value="NZ_JBHUME010000010.1"/>
</dbReference>
<evidence type="ECO:0000313" key="8">
    <source>
        <dbReference type="Proteomes" id="UP001597541"/>
    </source>
</evidence>
<dbReference type="EC" id="5.4.99.62" evidence="2 6"/>
<dbReference type="InterPro" id="IPR023750">
    <property type="entry name" value="RbsD-like_sf"/>
</dbReference>
<feature type="active site" description="Proton donor" evidence="6">
    <location>
        <position position="20"/>
    </location>
</feature>
<feature type="binding site" evidence="6">
    <location>
        <begin position="120"/>
        <end position="122"/>
    </location>
    <ligand>
        <name>substrate</name>
    </ligand>
</feature>
<dbReference type="PANTHER" id="PTHR37831">
    <property type="entry name" value="D-RIBOSE PYRANASE"/>
    <property type="match status" value="1"/>
</dbReference>
<proteinExistence type="inferred from homology"/>
<evidence type="ECO:0000256" key="4">
    <source>
        <dbReference type="ARBA" id="ARBA00023235"/>
    </source>
</evidence>
<name>A0ABW5PFL9_9BACL</name>
<keyword evidence="4 6" id="KW-0413">Isomerase</keyword>
<dbReference type="HAMAP" id="MF_01661">
    <property type="entry name" value="D_rib_pyranase"/>
    <property type="match status" value="1"/>
</dbReference>
<dbReference type="Gene3D" id="3.40.1650.10">
    <property type="entry name" value="RbsD-like domain"/>
    <property type="match status" value="1"/>
</dbReference>
<accession>A0ABW5PFL9</accession>
<comment type="subcellular location">
    <subcellularLocation>
        <location evidence="6">Cytoplasm</location>
    </subcellularLocation>
</comment>
<dbReference type="InterPro" id="IPR023064">
    <property type="entry name" value="D-ribose_pyranase"/>
</dbReference>
<comment type="function">
    <text evidence="6">Catalyzes the interconversion of beta-pyran and beta-furan forms of D-ribose.</text>
</comment>
<comment type="similarity">
    <text evidence="6">Belongs to the RbsD / FucU family. RbsD subfamily.</text>
</comment>
<evidence type="ECO:0000313" key="7">
    <source>
        <dbReference type="EMBL" id="MFD2614100.1"/>
    </source>
</evidence>
<dbReference type="PANTHER" id="PTHR37831:SF1">
    <property type="entry name" value="D-RIBOSE PYRANASE"/>
    <property type="match status" value="1"/>
</dbReference>
<reference evidence="8" key="1">
    <citation type="journal article" date="2019" name="Int. J. Syst. Evol. Microbiol.">
        <title>The Global Catalogue of Microorganisms (GCM) 10K type strain sequencing project: providing services to taxonomists for standard genome sequencing and annotation.</title>
        <authorList>
            <consortium name="The Broad Institute Genomics Platform"/>
            <consortium name="The Broad Institute Genome Sequencing Center for Infectious Disease"/>
            <person name="Wu L."/>
            <person name="Ma J."/>
        </authorList>
    </citation>
    <scope>NUCLEOTIDE SEQUENCE [LARGE SCALE GENOMIC DNA]</scope>
    <source>
        <strain evidence="8">KCTC 3950</strain>
    </source>
</reference>
<evidence type="ECO:0000256" key="2">
    <source>
        <dbReference type="ARBA" id="ARBA00012862"/>
    </source>
</evidence>
<evidence type="ECO:0000256" key="5">
    <source>
        <dbReference type="ARBA" id="ARBA00023277"/>
    </source>
</evidence>
<dbReference type="Pfam" id="PF05025">
    <property type="entry name" value="RbsD_FucU"/>
    <property type="match status" value="1"/>
</dbReference>
<dbReference type="InterPro" id="IPR007721">
    <property type="entry name" value="RbsD_FucU"/>
</dbReference>
<keyword evidence="5 6" id="KW-0119">Carbohydrate metabolism</keyword>
<organism evidence="7 8">
    <name type="scientific">Paenibacillus gansuensis</name>
    <dbReference type="NCBI Taxonomy" id="306542"/>
    <lineage>
        <taxon>Bacteria</taxon>
        <taxon>Bacillati</taxon>
        <taxon>Bacillota</taxon>
        <taxon>Bacilli</taxon>
        <taxon>Bacillales</taxon>
        <taxon>Paenibacillaceae</taxon>
        <taxon>Paenibacillus</taxon>
    </lineage>
</organism>
<comment type="subunit">
    <text evidence="6">Homodecamer.</text>
</comment>
<sequence length="131" mass="14200">MKKTGIMNRELARLIASLGHTDRIAVVDSGYPIPPSIPSIDLSLRKGYPGIAETIEEIAKELEVEGITYAEESDSHCLALIAEVQAIFPQAEANRIAHASFKELVKESIAVIRTGECIPYSNVILHAGVAF</sequence>
<keyword evidence="3 6" id="KW-0963">Cytoplasm</keyword>
<feature type="binding site" evidence="6">
    <location>
        <position position="98"/>
    </location>
    <ligand>
        <name>substrate</name>
    </ligand>
</feature>
<dbReference type="EMBL" id="JBHUME010000010">
    <property type="protein sequence ID" value="MFD2614100.1"/>
    <property type="molecule type" value="Genomic_DNA"/>
</dbReference>